<gene>
    <name evidence="2" type="ORF">DNTS_010892</name>
</gene>
<evidence type="ECO:0000313" key="2">
    <source>
        <dbReference type="EMBL" id="TRY75985.1"/>
    </source>
</evidence>
<protein>
    <submittedName>
        <fullName evidence="2">Uncharacterized protein</fullName>
    </submittedName>
</protein>
<evidence type="ECO:0000313" key="3">
    <source>
        <dbReference type="Proteomes" id="UP000316079"/>
    </source>
</evidence>
<dbReference type="Proteomes" id="UP000316079">
    <property type="component" value="Unassembled WGS sequence"/>
</dbReference>
<reference evidence="2 3" key="1">
    <citation type="journal article" date="2019" name="Sci. Data">
        <title>Hybrid genome assembly and annotation of Danionella translucida.</title>
        <authorList>
            <person name="Kadobianskyi M."/>
            <person name="Schulze L."/>
            <person name="Schuelke M."/>
            <person name="Judkewitz B."/>
        </authorList>
    </citation>
    <scope>NUCLEOTIDE SEQUENCE [LARGE SCALE GENOMIC DNA]</scope>
    <source>
        <strain evidence="2 3">Bolton</strain>
    </source>
</reference>
<accession>A0A553PE74</accession>
<keyword evidence="3" id="KW-1185">Reference proteome</keyword>
<sequence length="109" mass="11836">RRGFAMDAATKRPRVDAEQADGADAGEIRDGDFQRWNMEDTVAYLRREGLEHAVDSCAVKFLLEPGSGNRFEGAADAVQTNRRMQSPEPPAKIRAASAFSGTPNLGAEI</sequence>
<comment type="caution">
    <text evidence="2">The sequence shown here is derived from an EMBL/GenBank/DDBJ whole genome shotgun (WGS) entry which is preliminary data.</text>
</comment>
<dbReference type="OrthoDB" id="9991235at2759"/>
<dbReference type="EMBL" id="SRMA01026708">
    <property type="protein sequence ID" value="TRY75985.1"/>
    <property type="molecule type" value="Genomic_DNA"/>
</dbReference>
<dbReference type="AlphaFoldDB" id="A0A553PE74"/>
<feature type="non-terminal residue" evidence="2">
    <location>
        <position position="1"/>
    </location>
</feature>
<feature type="region of interest" description="Disordered" evidence="1">
    <location>
        <begin position="80"/>
        <end position="109"/>
    </location>
</feature>
<organism evidence="2 3">
    <name type="scientific">Danionella cerebrum</name>
    <dbReference type="NCBI Taxonomy" id="2873325"/>
    <lineage>
        <taxon>Eukaryota</taxon>
        <taxon>Metazoa</taxon>
        <taxon>Chordata</taxon>
        <taxon>Craniata</taxon>
        <taxon>Vertebrata</taxon>
        <taxon>Euteleostomi</taxon>
        <taxon>Actinopterygii</taxon>
        <taxon>Neopterygii</taxon>
        <taxon>Teleostei</taxon>
        <taxon>Ostariophysi</taxon>
        <taxon>Cypriniformes</taxon>
        <taxon>Danionidae</taxon>
        <taxon>Danioninae</taxon>
        <taxon>Danionella</taxon>
    </lineage>
</organism>
<evidence type="ECO:0000256" key="1">
    <source>
        <dbReference type="SAM" id="MobiDB-lite"/>
    </source>
</evidence>
<feature type="region of interest" description="Disordered" evidence="1">
    <location>
        <begin position="1"/>
        <end position="26"/>
    </location>
</feature>
<proteinExistence type="predicted"/>
<name>A0A553PE74_9TELE</name>